<gene>
    <name evidence="2" type="ORF">ACFPGP_20770</name>
</gene>
<dbReference type="EMBL" id="JBHSKD010000027">
    <property type="protein sequence ID" value="MFC5179129.1"/>
    <property type="molecule type" value="Genomic_DNA"/>
</dbReference>
<feature type="region of interest" description="Disordered" evidence="1">
    <location>
        <begin position="64"/>
        <end position="91"/>
    </location>
</feature>
<evidence type="ECO:0000313" key="2">
    <source>
        <dbReference type="EMBL" id="MFC5179129.1"/>
    </source>
</evidence>
<sequence length="91" mass="9796">MEPVVFLLAGVAVLGLALWAGHRSLMAPRSGTSGTADALGSFIDVFDPARARADRDLASRRHMGAVVPSPDDDEQRSQVDLQRGTARIRLR</sequence>
<dbReference type="Proteomes" id="UP001596087">
    <property type="component" value="Unassembled WGS sequence"/>
</dbReference>
<name>A0ABW0BP04_9ACTN</name>
<keyword evidence="3" id="KW-1185">Reference proteome</keyword>
<protein>
    <submittedName>
        <fullName evidence="2">Uncharacterized protein</fullName>
    </submittedName>
</protein>
<dbReference type="RefSeq" id="WP_378593029.1">
    <property type="nucleotide sequence ID" value="NZ_JBHSKD010000027.1"/>
</dbReference>
<comment type="caution">
    <text evidence="2">The sequence shown here is derived from an EMBL/GenBank/DDBJ whole genome shotgun (WGS) entry which is preliminary data.</text>
</comment>
<accession>A0ABW0BP04</accession>
<proteinExistence type="predicted"/>
<evidence type="ECO:0000256" key="1">
    <source>
        <dbReference type="SAM" id="MobiDB-lite"/>
    </source>
</evidence>
<evidence type="ECO:0000313" key="3">
    <source>
        <dbReference type="Proteomes" id="UP001596087"/>
    </source>
</evidence>
<organism evidence="2 3">
    <name type="scientific">Nocardioides taihuensis</name>
    <dbReference type="NCBI Taxonomy" id="1835606"/>
    <lineage>
        <taxon>Bacteria</taxon>
        <taxon>Bacillati</taxon>
        <taxon>Actinomycetota</taxon>
        <taxon>Actinomycetes</taxon>
        <taxon>Propionibacteriales</taxon>
        <taxon>Nocardioidaceae</taxon>
        <taxon>Nocardioides</taxon>
    </lineage>
</organism>
<reference evidence="3" key="1">
    <citation type="journal article" date="2019" name="Int. J. Syst. Evol. Microbiol.">
        <title>The Global Catalogue of Microorganisms (GCM) 10K type strain sequencing project: providing services to taxonomists for standard genome sequencing and annotation.</title>
        <authorList>
            <consortium name="The Broad Institute Genomics Platform"/>
            <consortium name="The Broad Institute Genome Sequencing Center for Infectious Disease"/>
            <person name="Wu L."/>
            <person name="Ma J."/>
        </authorList>
    </citation>
    <scope>NUCLEOTIDE SEQUENCE [LARGE SCALE GENOMIC DNA]</scope>
    <source>
        <strain evidence="3">DFY41</strain>
    </source>
</reference>